<accession>A0A1M8A467</accession>
<dbReference type="GO" id="GO:0008263">
    <property type="term" value="F:pyrimidine-specific mismatch base pair DNA N-glycosylase activity"/>
    <property type="evidence" value="ECO:0007669"/>
    <property type="project" value="TreeGrafter"/>
</dbReference>
<dbReference type="STRING" id="1230383.A0A1M8A467"/>
<dbReference type="InterPro" id="IPR005122">
    <property type="entry name" value="Uracil-DNA_glycosylase-like"/>
</dbReference>
<proteinExistence type="predicted"/>
<dbReference type="Gene3D" id="3.40.470.10">
    <property type="entry name" value="Uracil-DNA glycosylase-like domain"/>
    <property type="match status" value="1"/>
</dbReference>
<evidence type="ECO:0000256" key="3">
    <source>
        <dbReference type="ARBA" id="ARBA00023204"/>
    </source>
</evidence>
<dbReference type="InterPro" id="IPR015637">
    <property type="entry name" value="MUG/TDG"/>
</dbReference>
<dbReference type="VEuPathDB" id="FungiDB:MSYG_1577"/>
<gene>
    <name evidence="6" type="ORF">MSYG_1577</name>
</gene>
<keyword evidence="1" id="KW-0227">DNA damage</keyword>
<dbReference type="EMBL" id="LT671822">
    <property type="protein sequence ID" value="SHO77236.1"/>
    <property type="molecule type" value="Genomic_DNA"/>
</dbReference>
<dbReference type="PANTHER" id="PTHR12159:SF9">
    <property type="entry name" value="G_T MISMATCH-SPECIFIC THYMINE DNA GLYCOSYLASE"/>
    <property type="match status" value="1"/>
</dbReference>
<feature type="region of interest" description="Disordered" evidence="4">
    <location>
        <begin position="225"/>
        <end position="246"/>
    </location>
</feature>
<sequence>MSQPLPDYIQPNIDILFCGINPGTESGAQGRHYAHHSNHFYKCLYAAHITTEKLNHMDDETFPSLRPYKLGLTNLAHRPTAKSEQLTRAELERGVPELLKKIQKYRPRIVCFVGKQIGDTFLKVVHKRCWINDVQSIPLPRHVAGFWHSKPDLIPKADLGYGVLPICMQHEDTSSTLFFVTPSTSARVTHHLLPDKTRLFAHIPELLRPPEQDWPSVQVPCMKTTQQTHIHESGVSRSESQPRTPC</sequence>
<evidence type="ECO:0000259" key="5">
    <source>
        <dbReference type="Pfam" id="PF03167"/>
    </source>
</evidence>
<dbReference type="InterPro" id="IPR036895">
    <property type="entry name" value="Uracil-DNA_glycosylase-like_sf"/>
</dbReference>
<dbReference type="GO" id="GO:0006285">
    <property type="term" value="P:base-excision repair, AP site formation"/>
    <property type="evidence" value="ECO:0007669"/>
    <property type="project" value="InterPro"/>
</dbReference>
<dbReference type="Proteomes" id="UP000186303">
    <property type="component" value="Chromosome 2"/>
</dbReference>
<evidence type="ECO:0000313" key="7">
    <source>
        <dbReference type="Proteomes" id="UP000186303"/>
    </source>
</evidence>
<evidence type="ECO:0000256" key="4">
    <source>
        <dbReference type="SAM" id="MobiDB-lite"/>
    </source>
</evidence>
<evidence type="ECO:0000256" key="1">
    <source>
        <dbReference type="ARBA" id="ARBA00022763"/>
    </source>
</evidence>
<keyword evidence="2" id="KW-0378">Hydrolase</keyword>
<dbReference type="Pfam" id="PF03167">
    <property type="entry name" value="UDG"/>
    <property type="match status" value="1"/>
</dbReference>
<name>A0A1M8A467_MALS4</name>
<keyword evidence="3" id="KW-0234">DNA repair</keyword>
<feature type="compositionally biased region" description="Polar residues" evidence="4">
    <location>
        <begin position="235"/>
        <end position="246"/>
    </location>
</feature>
<dbReference type="OrthoDB" id="565731at2759"/>
<protein>
    <recommendedName>
        <fullName evidence="5">Uracil-DNA glycosylase-like domain-containing protein</fullName>
    </recommendedName>
</protein>
<organism evidence="6 7">
    <name type="scientific">Malassezia sympodialis (strain ATCC 42132)</name>
    <name type="common">Atopic eczema-associated yeast</name>
    <dbReference type="NCBI Taxonomy" id="1230383"/>
    <lineage>
        <taxon>Eukaryota</taxon>
        <taxon>Fungi</taxon>
        <taxon>Dikarya</taxon>
        <taxon>Basidiomycota</taxon>
        <taxon>Ustilaginomycotina</taxon>
        <taxon>Malasseziomycetes</taxon>
        <taxon>Malasseziales</taxon>
        <taxon>Malasseziaceae</taxon>
        <taxon>Malassezia</taxon>
    </lineage>
</organism>
<feature type="domain" description="Uracil-DNA glycosylase-like" evidence="5">
    <location>
        <begin position="6"/>
        <end position="195"/>
    </location>
</feature>
<dbReference type="AlphaFoldDB" id="A0A1M8A467"/>
<keyword evidence="7" id="KW-1185">Reference proteome</keyword>
<dbReference type="CDD" id="cd10028">
    <property type="entry name" value="UDG-F2_TDG_MUG"/>
    <property type="match status" value="1"/>
</dbReference>
<dbReference type="OMA" id="CGINPGT"/>
<evidence type="ECO:0000256" key="2">
    <source>
        <dbReference type="ARBA" id="ARBA00022801"/>
    </source>
</evidence>
<dbReference type="GO" id="GO:0004844">
    <property type="term" value="F:uracil DNA N-glycosylase activity"/>
    <property type="evidence" value="ECO:0007669"/>
    <property type="project" value="TreeGrafter"/>
</dbReference>
<dbReference type="PANTHER" id="PTHR12159">
    <property type="entry name" value="G/T AND G/U MISMATCH-SPECIFIC DNA GLYCOSYLASE"/>
    <property type="match status" value="1"/>
</dbReference>
<evidence type="ECO:0000313" key="6">
    <source>
        <dbReference type="EMBL" id="SHO77236.1"/>
    </source>
</evidence>
<reference evidence="7" key="1">
    <citation type="journal article" date="2017" name="Nucleic Acids Res.">
        <title>Proteogenomics produces comprehensive and highly accurate protein-coding gene annotation in a complete genome assembly of Malassezia sympodialis.</title>
        <authorList>
            <person name="Zhu Y."/>
            <person name="Engstroem P.G."/>
            <person name="Tellgren-Roth C."/>
            <person name="Baudo C.D."/>
            <person name="Kennell J.C."/>
            <person name="Sun S."/>
            <person name="Billmyre R.B."/>
            <person name="Schroeder M.S."/>
            <person name="Andersson A."/>
            <person name="Holm T."/>
            <person name="Sigurgeirsson B."/>
            <person name="Wu G."/>
            <person name="Sankaranarayanan S.R."/>
            <person name="Siddharthan R."/>
            <person name="Sanyal K."/>
            <person name="Lundeberg J."/>
            <person name="Nystedt B."/>
            <person name="Boekhout T."/>
            <person name="Dawson T.L. Jr."/>
            <person name="Heitman J."/>
            <person name="Scheynius A."/>
            <person name="Lehtioe J."/>
        </authorList>
    </citation>
    <scope>NUCLEOTIDE SEQUENCE [LARGE SCALE GENOMIC DNA]</scope>
    <source>
        <strain evidence="7">ATCC 42132</strain>
    </source>
</reference>
<dbReference type="SUPFAM" id="SSF52141">
    <property type="entry name" value="Uracil-DNA glycosylase-like"/>
    <property type="match status" value="1"/>
</dbReference>